<dbReference type="Pfam" id="PF03992">
    <property type="entry name" value="ABM"/>
    <property type="match status" value="1"/>
</dbReference>
<dbReference type="EMBL" id="ML769459">
    <property type="protein sequence ID" value="KAE9400226.1"/>
    <property type="molecule type" value="Genomic_DNA"/>
</dbReference>
<dbReference type="OrthoDB" id="2870864at2759"/>
<dbReference type="Proteomes" id="UP000799118">
    <property type="component" value="Unassembled WGS sequence"/>
</dbReference>
<sequence>MNFPQKTSSSQLLVIATLKVVPGKEDRMAEIMATTQASALSNEPNTVEYRVTRVLEADGTPTSTFVIIEKYNVSIPFHHSR</sequence>
<keyword evidence="3" id="KW-1185">Reference proteome</keyword>
<proteinExistence type="predicted"/>
<dbReference type="InterPro" id="IPR011008">
    <property type="entry name" value="Dimeric_a/b-barrel"/>
</dbReference>
<reference evidence="2" key="1">
    <citation type="journal article" date="2019" name="Environ. Microbiol.">
        <title>Fungal ecological strategies reflected in gene transcription - a case study of two litter decomposers.</title>
        <authorList>
            <person name="Barbi F."/>
            <person name="Kohler A."/>
            <person name="Barry K."/>
            <person name="Baskaran P."/>
            <person name="Daum C."/>
            <person name="Fauchery L."/>
            <person name="Ihrmark K."/>
            <person name="Kuo A."/>
            <person name="LaButti K."/>
            <person name="Lipzen A."/>
            <person name="Morin E."/>
            <person name="Grigoriev I.V."/>
            <person name="Henrissat B."/>
            <person name="Lindahl B."/>
            <person name="Martin F."/>
        </authorList>
    </citation>
    <scope>NUCLEOTIDE SEQUENCE</scope>
    <source>
        <strain evidence="2">JB14</strain>
    </source>
</reference>
<feature type="domain" description="ABM" evidence="1">
    <location>
        <begin position="13"/>
        <end position="71"/>
    </location>
</feature>
<evidence type="ECO:0000313" key="3">
    <source>
        <dbReference type="Proteomes" id="UP000799118"/>
    </source>
</evidence>
<name>A0A6A4HQ69_9AGAR</name>
<gene>
    <name evidence="2" type="ORF">BT96DRAFT_656018</name>
</gene>
<protein>
    <recommendedName>
        <fullName evidence="1">ABM domain-containing protein</fullName>
    </recommendedName>
</protein>
<dbReference type="AlphaFoldDB" id="A0A6A4HQ69"/>
<dbReference type="Gene3D" id="3.30.70.100">
    <property type="match status" value="1"/>
</dbReference>
<dbReference type="SUPFAM" id="SSF54909">
    <property type="entry name" value="Dimeric alpha+beta barrel"/>
    <property type="match status" value="1"/>
</dbReference>
<dbReference type="InterPro" id="IPR007138">
    <property type="entry name" value="ABM_dom"/>
</dbReference>
<evidence type="ECO:0000259" key="1">
    <source>
        <dbReference type="Pfam" id="PF03992"/>
    </source>
</evidence>
<accession>A0A6A4HQ69</accession>
<organism evidence="2 3">
    <name type="scientific">Gymnopus androsaceus JB14</name>
    <dbReference type="NCBI Taxonomy" id="1447944"/>
    <lineage>
        <taxon>Eukaryota</taxon>
        <taxon>Fungi</taxon>
        <taxon>Dikarya</taxon>
        <taxon>Basidiomycota</taxon>
        <taxon>Agaricomycotina</taxon>
        <taxon>Agaricomycetes</taxon>
        <taxon>Agaricomycetidae</taxon>
        <taxon>Agaricales</taxon>
        <taxon>Marasmiineae</taxon>
        <taxon>Omphalotaceae</taxon>
        <taxon>Gymnopus</taxon>
    </lineage>
</organism>
<evidence type="ECO:0000313" key="2">
    <source>
        <dbReference type="EMBL" id="KAE9400226.1"/>
    </source>
</evidence>